<sequence>FTPSLQLEGKRIHEAQLARAYNPGRGPAGSIRGVFPIIIPLVSNPLGKATVLGLTIDLRGYRSGRRTPMRDLVPGRADVAGICCMGLVVAGYLAVLVV</sequence>
<evidence type="ECO:0000256" key="5">
    <source>
        <dbReference type="SAM" id="Phobius"/>
    </source>
</evidence>
<evidence type="ECO:0000256" key="2">
    <source>
        <dbReference type="ARBA" id="ARBA00022692"/>
    </source>
</evidence>
<comment type="subcellular location">
    <subcellularLocation>
        <location evidence="1">Membrane</location>
        <topology evidence="1">Multi-pass membrane protein</topology>
    </subcellularLocation>
</comment>
<feature type="transmembrane region" description="Helical" evidence="5">
    <location>
        <begin position="77"/>
        <end position="97"/>
    </location>
</feature>
<keyword evidence="4 5" id="KW-0472">Membrane</keyword>
<evidence type="ECO:0000256" key="4">
    <source>
        <dbReference type="ARBA" id="ARBA00023136"/>
    </source>
</evidence>
<comment type="caution">
    <text evidence="6">The sequence shown here is derived from an EMBL/GenBank/DDBJ whole genome shotgun (WGS) entry which is preliminary data.</text>
</comment>
<dbReference type="AlphaFoldDB" id="A0A101GPA2"/>
<accession>A0A101GPA2</accession>
<evidence type="ECO:0000256" key="1">
    <source>
        <dbReference type="ARBA" id="ARBA00004141"/>
    </source>
</evidence>
<evidence type="ECO:0000256" key="3">
    <source>
        <dbReference type="ARBA" id="ARBA00022989"/>
    </source>
</evidence>
<feature type="non-terminal residue" evidence="6">
    <location>
        <position position="1"/>
    </location>
</feature>
<reference evidence="7" key="1">
    <citation type="journal article" date="2015" name="MBio">
        <title>Genome-Resolved Metagenomic Analysis Reveals Roles for Candidate Phyla and Other Microbial Community Members in Biogeochemical Transformations in Oil Reservoirs.</title>
        <authorList>
            <person name="Hu P."/>
            <person name="Tom L."/>
            <person name="Singh A."/>
            <person name="Thomas B.C."/>
            <person name="Baker B.J."/>
            <person name="Piceno Y.M."/>
            <person name="Andersen G.L."/>
            <person name="Banfield J.F."/>
        </authorList>
    </citation>
    <scope>NUCLEOTIDE SEQUENCE [LARGE SCALE GENOMIC DNA]</scope>
</reference>
<proteinExistence type="predicted"/>
<protein>
    <submittedName>
        <fullName evidence="6">Putative permease ybaF</fullName>
    </submittedName>
</protein>
<dbReference type="InterPro" id="IPR003339">
    <property type="entry name" value="ABC/ECF_trnsptr_transmembrane"/>
</dbReference>
<evidence type="ECO:0000313" key="6">
    <source>
        <dbReference type="EMBL" id="KUK62044.1"/>
    </source>
</evidence>
<keyword evidence="3 5" id="KW-1133">Transmembrane helix</keyword>
<dbReference type="CDD" id="cd16914">
    <property type="entry name" value="EcfT"/>
    <property type="match status" value="1"/>
</dbReference>
<gene>
    <name evidence="6" type="ORF">XD82_0834</name>
</gene>
<dbReference type="Proteomes" id="UP000054323">
    <property type="component" value="Unassembled WGS sequence"/>
</dbReference>
<name>A0A101GPA2_9EURY</name>
<evidence type="ECO:0000313" key="7">
    <source>
        <dbReference type="Proteomes" id="UP000054323"/>
    </source>
</evidence>
<keyword evidence="2 5" id="KW-0812">Transmembrane</keyword>
<feature type="transmembrane region" description="Helical" evidence="5">
    <location>
        <begin position="34"/>
        <end position="56"/>
    </location>
</feature>
<dbReference type="EMBL" id="LGGD01000085">
    <property type="protein sequence ID" value="KUK62044.1"/>
    <property type="molecule type" value="Genomic_DNA"/>
</dbReference>
<dbReference type="PATRIC" id="fig|2198.4.peg.1114"/>
<dbReference type="GO" id="GO:0005886">
    <property type="term" value="C:plasma membrane"/>
    <property type="evidence" value="ECO:0007669"/>
    <property type="project" value="UniProtKB-ARBA"/>
</dbReference>
<organism evidence="6 7">
    <name type="scientific">Methanoculleus marisnigri</name>
    <dbReference type="NCBI Taxonomy" id="2198"/>
    <lineage>
        <taxon>Archaea</taxon>
        <taxon>Methanobacteriati</taxon>
        <taxon>Methanobacteriota</taxon>
        <taxon>Stenosarchaea group</taxon>
        <taxon>Methanomicrobia</taxon>
        <taxon>Methanomicrobiales</taxon>
        <taxon>Methanomicrobiaceae</taxon>
        <taxon>Methanoculleus</taxon>
    </lineage>
</organism>